<organism evidence="1 2">
    <name type="scientific">Streptomyces orinoci</name>
    <name type="common">Streptoverticillium orinoci</name>
    <dbReference type="NCBI Taxonomy" id="67339"/>
    <lineage>
        <taxon>Bacteria</taxon>
        <taxon>Bacillati</taxon>
        <taxon>Actinomycetota</taxon>
        <taxon>Actinomycetes</taxon>
        <taxon>Kitasatosporales</taxon>
        <taxon>Streptomycetaceae</taxon>
        <taxon>Streptomyces</taxon>
    </lineage>
</organism>
<sequence>MRGTWRWVRVWGSLVVAVGMVVTGPMAAPALAHEEGAVVSCVGTNTIEFSPGLSLWARRTRIHGTGAYRCVSVGPAVTAAKSEISGGGMNGCFASHASTAEHITWNTGEQSTVVYPMGDVRQVAGQAVVLVAGKVVAGKFRGRTAVSPGAQLTLDIPGCATRRGVPLITGPSTLLIR</sequence>
<comment type="caution">
    <text evidence="1">The sequence shown here is derived from an EMBL/GenBank/DDBJ whole genome shotgun (WGS) entry which is preliminary data.</text>
</comment>
<reference evidence="1 2" key="1">
    <citation type="submission" date="2024-06" db="EMBL/GenBank/DDBJ databases">
        <title>The Natural Products Discovery Center: Release of the First 8490 Sequenced Strains for Exploring Actinobacteria Biosynthetic Diversity.</title>
        <authorList>
            <person name="Kalkreuter E."/>
            <person name="Kautsar S.A."/>
            <person name="Yang D."/>
            <person name="Bader C.D."/>
            <person name="Teijaro C.N."/>
            <person name="Fluegel L."/>
            <person name="Davis C.M."/>
            <person name="Simpson J.R."/>
            <person name="Lauterbach L."/>
            <person name="Steele A.D."/>
            <person name="Gui C."/>
            <person name="Meng S."/>
            <person name="Li G."/>
            <person name="Viehrig K."/>
            <person name="Ye F."/>
            <person name="Su P."/>
            <person name="Kiefer A.F."/>
            <person name="Nichols A."/>
            <person name="Cepeda A.J."/>
            <person name="Yan W."/>
            <person name="Fan B."/>
            <person name="Jiang Y."/>
            <person name="Adhikari A."/>
            <person name="Zheng C.-J."/>
            <person name="Schuster L."/>
            <person name="Cowan T.M."/>
            <person name="Smanski M.J."/>
            <person name="Chevrette M.G."/>
            <person name="De Carvalho L.P.S."/>
            <person name="Shen B."/>
        </authorList>
    </citation>
    <scope>NUCLEOTIDE SEQUENCE [LARGE SCALE GENOMIC DNA]</scope>
    <source>
        <strain evidence="1 2">NPDC052347</strain>
    </source>
</reference>
<protein>
    <recommendedName>
        <fullName evidence="3">Secreted protein</fullName>
    </recommendedName>
</protein>
<proteinExistence type="predicted"/>
<accession>A0ABV3JZ14</accession>
<dbReference type="RefSeq" id="WP_109280526.1">
    <property type="nucleotide sequence ID" value="NZ_JBFAUK010000012.1"/>
</dbReference>
<dbReference type="EMBL" id="JBFAUK010000012">
    <property type="protein sequence ID" value="MEV5508126.1"/>
    <property type="molecule type" value="Genomic_DNA"/>
</dbReference>
<evidence type="ECO:0000313" key="2">
    <source>
        <dbReference type="Proteomes" id="UP001552594"/>
    </source>
</evidence>
<evidence type="ECO:0000313" key="1">
    <source>
        <dbReference type="EMBL" id="MEV5508126.1"/>
    </source>
</evidence>
<evidence type="ECO:0008006" key="3">
    <source>
        <dbReference type="Google" id="ProtNLM"/>
    </source>
</evidence>
<name>A0ABV3JZ14_STRON</name>
<gene>
    <name evidence="1" type="ORF">AB0L16_16845</name>
</gene>
<dbReference type="Proteomes" id="UP001552594">
    <property type="component" value="Unassembled WGS sequence"/>
</dbReference>
<keyword evidence="2" id="KW-1185">Reference proteome</keyword>